<dbReference type="EMBL" id="JARBCY010000019">
    <property type="protein sequence ID" value="MEF3317612.1"/>
    <property type="molecule type" value="Genomic_DNA"/>
</dbReference>
<dbReference type="Proteomes" id="UP001328425">
    <property type="component" value="Unassembled WGS sequence"/>
</dbReference>
<evidence type="ECO:0000313" key="1">
    <source>
        <dbReference type="EMBL" id="MEF3317612.1"/>
    </source>
</evidence>
<sequence length="55" mass="6466">MKSIKDMKSKYVEKFGDMFSNIGISEEDEREIILECLAQAKDTYELGFFNLEDCY</sequence>
<protein>
    <submittedName>
        <fullName evidence="1">Serine/threonine protein phosphatase</fullName>
    </submittedName>
</protein>
<proteinExistence type="predicted"/>
<keyword evidence="2" id="KW-1185">Reference proteome</keyword>
<name>A0ABU7X9L2_9FIRM</name>
<comment type="caution">
    <text evidence="1">The sequence shown here is derived from an EMBL/GenBank/DDBJ whole genome shotgun (WGS) entry which is preliminary data.</text>
</comment>
<gene>
    <name evidence="1" type="ORF">PV361_02715</name>
</gene>
<accession>A0ABU7X9L2</accession>
<evidence type="ECO:0000313" key="2">
    <source>
        <dbReference type="Proteomes" id="UP001328425"/>
    </source>
</evidence>
<organism evidence="1 2">
    <name type="scientific">Peptoniphilus grossensis</name>
    <dbReference type="NCBI Taxonomy" id="1465756"/>
    <lineage>
        <taxon>Bacteria</taxon>
        <taxon>Bacillati</taxon>
        <taxon>Bacillota</taxon>
        <taxon>Tissierellia</taxon>
        <taxon>Tissierellales</taxon>
        <taxon>Peptoniphilaceae</taxon>
        <taxon>Peptoniphilus</taxon>
    </lineage>
</organism>
<reference evidence="1 2" key="1">
    <citation type="submission" date="2022-11" db="EMBL/GenBank/DDBJ databases">
        <title>The First Case of Preauricular Fistular Abscess Caused by Peptoniphilus grossensis.</title>
        <authorList>
            <person name="Byun J.-H."/>
        </authorList>
    </citation>
    <scope>NUCLEOTIDE SEQUENCE [LARGE SCALE GENOMIC DNA]</scope>
    <source>
        <strain evidence="1 2">GYB008</strain>
    </source>
</reference>
<dbReference type="RefSeq" id="WP_332086869.1">
    <property type="nucleotide sequence ID" value="NZ_JARBCY010000019.1"/>
</dbReference>